<proteinExistence type="predicted"/>
<accession>A0A934X0I4</accession>
<dbReference type="AlphaFoldDB" id="A0A934X0I4"/>
<feature type="domain" description="DUF1543" evidence="1">
    <location>
        <begin position="16"/>
        <end position="67"/>
    </location>
</feature>
<keyword evidence="3" id="KW-1185">Reference proteome</keyword>
<organism evidence="2 3">
    <name type="scientific">Marivirga aurantiaca</name>
    <dbReference type="NCBI Taxonomy" id="2802615"/>
    <lineage>
        <taxon>Bacteria</taxon>
        <taxon>Pseudomonadati</taxon>
        <taxon>Bacteroidota</taxon>
        <taxon>Cytophagia</taxon>
        <taxon>Cytophagales</taxon>
        <taxon>Marivirgaceae</taxon>
        <taxon>Marivirga</taxon>
    </lineage>
</organism>
<evidence type="ECO:0000313" key="3">
    <source>
        <dbReference type="Proteomes" id="UP000611723"/>
    </source>
</evidence>
<gene>
    <name evidence="2" type="ORF">JKA74_16530</name>
</gene>
<dbReference type="InterPro" id="IPR011440">
    <property type="entry name" value="DUF1543"/>
</dbReference>
<sequence>MNKLFAVVLGGAAPKSNIELHDVVFTVAQNIEETYMDLLDLWFGLPQKMHIDSYMVLDIVDGYEVQLKAEASTQKEKLFFINFGAYKKGDFMEHHANTFIVSTSVIEAKRRAKEQLLKGYDEVHKDDLYEIDDLLELKEVKGYHVHLKSTDKEQNLLPINGYHVLPKAVVREYLEQHNLITD</sequence>
<evidence type="ECO:0000259" key="1">
    <source>
        <dbReference type="Pfam" id="PF07566"/>
    </source>
</evidence>
<dbReference type="Proteomes" id="UP000611723">
    <property type="component" value="Unassembled WGS sequence"/>
</dbReference>
<dbReference type="Gene3D" id="3.10.20.10">
    <property type="match status" value="2"/>
</dbReference>
<reference evidence="2" key="1">
    <citation type="submission" date="2021-01" db="EMBL/GenBank/DDBJ databases">
        <title>Marivirga aurantiaca sp. nov., isolated from intertidal surface sediments.</title>
        <authorList>
            <person name="Zhang M."/>
        </authorList>
    </citation>
    <scope>NUCLEOTIDE SEQUENCE</scope>
    <source>
        <strain evidence="2">S37H4</strain>
    </source>
</reference>
<evidence type="ECO:0000313" key="2">
    <source>
        <dbReference type="EMBL" id="MBK6266654.1"/>
    </source>
</evidence>
<dbReference type="EMBL" id="JAEQBW010000009">
    <property type="protein sequence ID" value="MBK6266654.1"/>
    <property type="molecule type" value="Genomic_DNA"/>
</dbReference>
<feature type="domain" description="DUF1543" evidence="1">
    <location>
        <begin position="92"/>
        <end position="136"/>
    </location>
</feature>
<dbReference type="Pfam" id="PF07566">
    <property type="entry name" value="DUF1543"/>
    <property type="match status" value="2"/>
</dbReference>
<dbReference type="RefSeq" id="WP_201432339.1">
    <property type="nucleotide sequence ID" value="NZ_JAEQBW010000009.1"/>
</dbReference>
<name>A0A934X0I4_9BACT</name>
<protein>
    <submittedName>
        <fullName evidence="2">DUF1543 domain-containing protein</fullName>
    </submittedName>
</protein>
<comment type="caution">
    <text evidence="2">The sequence shown here is derived from an EMBL/GenBank/DDBJ whole genome shotgun (WGS) entry which is preliminary data.</text>
</comment>